<feature type="region of interest" description="Disordered" evidence="1">
    <location>
        <begin position="379"/>
        <end position="432"/>
    </location>
</feature>
<reference evidence="2" key="1">
    <citation type="journal article" date="2020" name="New Phytol.">
        <title>Comparative genomics reveals dynamic genome evolution in host specialist ectomycorrhizal fungi.</title>
        <authorList>
            <person name="Lofgren L.A."/>
            <person name="Nguyen N.H."/>
            <person name="Vilgalys R."/>
            <person name="Ruytinx J."/>
            <person name="Liao H.L."/>
            <person name="Branco S."/>
            <person name="Kuo A."/>
            <person name="LaButti K."/>
            <person name="Lipzen A."/>
            <person name="Andreopoulos W."/>
            <person name="Pangilinan J."/>
            <person name="Riley R."/>
            <person name="Hundley H."/>
            <person name="Na H."/>
            <person name="Barry K."/>
            <person name="Grigoriev I.V."/>
            <person name="Stajich J.E."/>
            <person name="Kennedy P.G."/>
        </authorList>
    </citation>
    <scope>NUCLEOTIDE SEQUENCE</scope>
    <source>
        <strain evidence="2">DOB743</strain>
    </source>
</reference>
<gene>
    <name evidence="2" type="ORF">EV702DRAFT_1089939</name>
</gene>
<feature type="region of interest" description="Disordered" evidence="1">
    <location>
        <begin position="108"/>
        <end position="235"/>
    </location>
</feature>
<organism evidence="2 3">
    <name type="scientific">Suillus placidus</name>
    <dbReference type="NCBI Taxonomy" id="48579"/>
    <lineage>
        <taxon>Eukaryota</taxon>
        <taxon>Fungi</taxon>
        <taxon>Dikarya</taxon>
        <taxon>Basidiomycota</taxon>
        <taxon>Agaricomycotina</taxon>
        <taxon>Agaricomycetes</taxon>
        <taxon>Agaricomycetidae</taxon>
        <taxon>Boletales</taxon>
        <taxon>Suillineae</taxon>
        <taxon>Suillaceae</taxon>
        <taxon>Suillus</taxon>
    </lineage>
</organism>
<accession>A0A9P7D4R6</accession>
<evidence type="ECO:0000256" key="1">
    <source>
        <dbReference type="SAM" id="MobiDB-lite"/>
    </source>
</evidence>
<evidence type="ECO:0000313" key="3">
    <source>
        <dbReference type="Proteomes" id="UP000714275"/>
    </source>
</evidence>
<protein>
    <submittedName>
        <fullName evidence="2">Uncharacterized protein</fullName>
    </submittedName>
</protein>
<keyword evidence="3" id="KW-1185">Reference proteome</keyword>
<comment type="caution">
    <text evidence="2">The sequence shown here is derived from an EMBL/GenBank/DDBJ whole genome shotgun (WGS) entry which is preliminary data.</text>
</comment>
<dbReference type="EMBL" id="JABBWD010000013">
    <property type="protein sequence ID" value="KAG1779073.1"/>
    <property type="molecule type" value="Genomic_DNA"/>
</dbReference>
<name>A0A9P7D4R6_9AGAM</name>
<proteinExistence type="predicted"/>
<feature type="compositionally biased region" description="Basic and acidic residues" evidence="1">
    <location>
        <begin position="209"/>
        <end position="231"/>
    </location>
</feature>
<dbReference type="AlphaFoldDB" id="A0A9P7D4R6"/>
<feature type="compositionally biased region" description="Low complexity" evidence="1">
    <location>
        <begin position="142"/>
        <end position="153"/>
    </location>
</feature>
<feature type="region of interest" description="Disordered" evidence="1">
    <location>
        <begin position="20"/>
        <end position="60"/>
    </location>
</feature>
<feature type="compositionally biased region" description="Pro residues" evidence="1">
    <location>
        <begin position="335"/>
        <end position="346"/>
    </location>
</feature>
<evidence type="ECO:0000313" key="2">
    <source>
        <dbReference type="EMBL" id="KAG1779073.1"/>
    </source>
</evidence>
<feature type="compositionally biased region" description="Basic and acidic residues" evidence="1">
    <location>
        <begin position="191"/>
        <end position="202"/>
    </location>
</feature>
<sequence length="504" mass="54910">MPSVISFDAFRFRWRSKSTAKPLLPPSEDDSDHSSSPQGVERHISFHITTPKNTPDRPRNVQKALPGIPIGSTSKLFHDQVVNEKSSDHFLEQPVEVTENLVGLLRSNTNIYKSSPPTTKPPPDMKPSLIRRVTSRLHITVPTTPSSSQLKSSPPLPTHTPPDVKHSSRPLRSPRVTLPRSPTLPNSFVSRENREAALRERGLLPPIKDLSEQEREADERLAPIPAPDKDQSGFSAASKIKEEWLSTNRSSEKCALGSVYPRQLPSLSALASGASPLSYSASSSLPQSSTCDSDCIRADLNAEMPFRTRSSFSSSVPPLSPSSHLEVLEEEPAEHVPPTPPPPHHAQPPIIISTPVEDSFSPGHAVLAESPTSCAFSTYLAPSGSSSQPHTSPPVTPDQENLYSPFPAPPSRRRTTDSNVRRRSSVGTHLSRFGTNSLTNLRRSVIGSIRYSGSSADLSSTSSQHSSPRLAIRPTMHSRGSILLETKGIQDAESRRLSELAFLD</sequence>
<feature type="region of interest" description="Disordered" evidence="1">
    <location>
        <begin position="308"/>
        <end position="357"/>
    </location>
</feature>
<dbReference type="Proteomes" id="UP000714275">
    <property type="component" value="Unassembled WGS sequence"/>
</dbReference>
<dbReference type="OrthoDB" id="3168445at2759"/>
<feature type="compositionally biased region" description="Low complexity" evidence="1">
    <location>
        <begin position="310"/>
        <end position="325"/>
    </location>
</feature>